<dbReference type="SUPFAM" id="SSF51679">
    <property type="entry name" value="Bacterial luciferase-like"/>
    <property type="match status" value="1"/>
</dbReference>
<keyword evidence="4" id="KW-1185">Reference proteome</keyword>
<dbReference type="EMBL" id="POUD01000010">
    <property type="protein sequence ID" value="PZG22274.1"/>
    <property type="molecule type" value="Genomic_DNA"/>
</dbReference>
<evidence type="ECO:0000313" key="3">
    <source>
        <dbReference type="EMBL" id="PZG22274.1"/>
    </source>
</evidence>
<name>A0A2W2G5U9_9ACTN</name>
<dbReference type="AlphaFoldDB" id="A0A2W2G5U9"/>
<dbReference type="InterPro" id="IPR011251">
    <property type="entry name" value="Luciferase-like_dom"/>
</dbReference>
<protein>
    <submittedName>
        <fullName evidence="3">N5,N10-methylene tetrahydromethanopterin reductase</fullName>
    </submittedName>
</protein>
<dbReference type="GO" id="GO:0016705">
    <property type="term" value="F:oxidoreductase activity, acting on paired donors, with incorporation or reduction of molecular oxygen"/>
    <property type="evidence" value="ECO:0007669"/>
    <property type="project" value="InterPro"/>
</dbReference>
<dbReference type="InterPro" id="IPR050564">
    <property type="entry name" value="F420-G6PD/mer"/>
</dbReference>
<proteinExistence type="predicted"/>
<sequence length="303" mass="32308">MNVPRIGVSLPHFGPYAGPDAVVAVATAAERLGFHAVSTSDRLLIPAGPGWDNDAGLPEPHVWDSLEVLSWAAAHTRRVRLTTGILNSIFESPAVLARRLATLDRLSKGRLEVGIGQGGGTRLAPYYIPEEFEAAGVPAGRRGAGFVEHTAALRACWGPDPVEFHGEHYRIPLARIGPKPYGARIPLYFGAITRRTIERAAVIGDGFVTTAVDWDDTREQVRWYREAGGAGTVIVNAIPAGPGDHVTPAAFTETVLNDLHRAAALGADELHLTLNLVPVHPDHQVALLEALATKIGLSVPADL</sequence>
<organism evidence="3 4">
    <name type="scientific">Nonomuraea aridisoli</name>
    <dbReference type="NCBI Taxonomy" id="2070368"/>
    <lineage>
        <taxon>Bacteria</taxon>
        <taxon>Bacillati</taxon>
        <taxon>Actinomycetota</taxon>
        <taxon>Actinomycetes</taxon>
        <taxon>Streptosporangiales</taxon>
        <taxon>Streptosporangiaceae</taxon>
        <taxon>Nonomuraea</taxon>
    </lineage>
</organism>
<dbReference type="NCBIfam" id="TIGR03619">
    <property type="entry name" value="F420_Rv2161c"/>
    <property type="match status" value="1"/>
</dbReference>
<dbReference type="PANTHER" id="PTHR43244:SF1">
    <property type="entry name" value="5,10-METHYLENETETRAHYDROMETHANOPTERIN REDUCTASE"/>
    <property type="match status" value="1"/>
</dbReference>
<dbReference type="InterPro" id="IPR019921">
    <property type="entry name" value="Lucif-like_OxRdtase_Rv2161c"/>
</dbReference>
<dbReference type="RefSeq" id="WP_111176306.1">
    <property type="nucleotide sequence ID" value="NZ_POUD01000010.1"/>
</dbReference>
<evidence type="ECO:0000313" key="4">
    <source>
        <dbReference type="Proteomes" id="UP000249304"/>
    </source>
</evidence>
<comment type="caution">
    <text evidence="3">The sequence shown here is derived from an EMBL/GenBank/DDBJ whole genome shotgun (WGS) entry which is preliminary data.</text>
</comment>
<dbReference type="Proteomes" id="UP000249304">
    <property type="component" value="Unassembled WGS sequence"/>
</dbReference>
<reference evidence="3 4" key="1">
    <citation type="submission" date="2018-01" db="EMBL/GenBank/DDBJ databases">
        <title>Draft genome sequence of Nonomuraea sp. KC333.</title>
        <authorList>
            <person name="Sahin N."/>
            <person name="Saygin H."/>
            <person name="Ay H."/>
        </authorList>
    </citation>
    <scope>NUCLEOTIDE SEQUENCE [LARGE SCALE GENOMIC DNA]</scope>
    <source>
        <strain evidence="3 4">KC333</strain>
    </source>
</reference>
<dbReference type="PANTHER" id="PTHR43244">
    <property type="match status" value="1"/>
</dbReference>
<gene>
    <name evidence="3" type="ORF">C1J01_04610</name>
</gene>
<feature type="domain" description="Luciferase-like" evidence="2">
    <location>
        <begin position="18"/>
        <end position="227"/>
    </location>
</feature>
<dbReference type="OrthoDB" id="3206024at2"/>
<evidence type="ECO:0000259" key="2">
    <source>
        <dbReference type="Pfam" id="PF00296"/>
    </source>
</evidence>
<dbReference type="Gene3D" id="3.20.20.30">
    <property type="entry name" value="Luciferase-like domain"/>
    <property type="match status" value="1"/>
</dbReference>
<evidence type="ECO:0000256" key="1">
    <source>
        <dbReference type="ARBA" id="ARBA00023002"/>
    </source>
</evidence>
<accession>A0A2W2G5U9</accession>
<keyword evidence="1" id="KW-0560">Oxidoreductase</keyword>
<dbReference type="Pfam" id="PF00296">
    <property type="entry name" value="Bac_luciferase"/>
    <property type="match status" value="1"/>
</dbReference>
<dbReference type="InterPro" id="IPR036661">
    <property type="entry name" value="Luciferase-like_sf"/>
</dbReference>